<feature type="compositionally biased region" description="Basic and acidic residues" evidence="1">
    <location>
        <begin position="314"/>
        <end position="334"/>
    </location>
</feature>
<organism evidence="3">
    <name type="scientific">Aureococcus anophagefferens</name>
    <name type="common">Harmful bloom alga</name>
    <dbReference type="NCBI Taxonomy" id="44056"/>
    <lineage>
        <taxon>Eukaryota</taxon>
        <taxon>Sar</taxon>
        <taxon>Stramenopiles</taxon>
        <taxon>Ochrophyta</taxon>
        <taxon>Pelagophyceae</taxon>
        <taxon>Pelagomonadales</taxon>
        <taxon>Pelagomonadaceae</taxon>
        <taxon>Aureococcus</taxon>
    </lineage>
</organism>
<accession>F0Y4X0</accession>
<feature type="compositionally biased region" description="Low complexity" evidence="1">
    <location>
        <begin position="240"/>
        <end position="254"/>
    </location>
</feature>
<name>F0Y4X0_AURAN</name>
<dbReference type="AlphaFoldDB" id="F0Y4X0"/>
<feature type="compositionally biased region" description="Gly residues" evidence="1">
    <location>
        <begin position="37"/>
        <end position="49"/>
    </location>
</feature>
<evidence type="ECO:0000313" key="3">
    <source>
        <dbReference type="Proteomes" id="UP000002729"/>
    </source>
</evidence>
<feature type="compositionally biased region" description="Low complexity" evidence="1">
    <location>
        <begin position="129"/>
        <end position="188"/>
    </location>
</feature>
<feature type="compositionally biased region" description="Basic and acidic residues" evidence="1">
    <location>
        <begin position="345"/>
        <end position="362"/>
    </location>
</feature>
<feature type="compositionally biased region" description="Basic residues" evidence="1">
    <location>
        <begin position="255"/>
        <end position="271"/>
    </location>
</feature>
<keyword evidence="3" id="KW-1185">Reference proteome</keyword>
<proteinExistence type="predicted"/>
<feature type="non-terminal residue" evidence="2">
    <location>
        <position position="1"/>
    </location>
</feature>
<feature type="compositionally biased region" description="Basic residues" evidence="1">
    <location>
        <begin position="13"/>
        <end position="36"/>
    </location>
</feature>
<dbReference type="Proteomes" id="UP000002729">
    <property type="component" value="Unassembled WGS sequence"/>
</dbReference>
<evidence type="ECO:0000313" key="2">
    <source>
        <dbReference type="EMBL" id="EGB09895.1"/>
    </source>
</evidence>
<feature type="region of interest" description="Disordered" evidence="1">
    <location>
        <begin position="1"/>
        <end position="205"/>
    </location>
</feature>
<feature type="compositionally biased region" description="Basic residues" evidence="1">
    <location>
        <begin position="91"/>
        <end position="111"/>
    </location>
</feature>
<feature type="compositionally biased region" description="Basic residues" evidence="1">
    <location>
        <begin position="58"/>
        <end position="68"/>
    </location>
</feature>
<dbReference type="GeneID" id="20228144"/>
<dbReference type="OMA" id="GWRRKEQ"/>
<dbReference type="RefSeq" id="XP_009035921.1">
    <property type="nucleotide sequence ID" value="XM_009037673.1"/>
</dbReference>
<feature type="compositionally biased region" description="Basic and acidic residues" evidence="1">
    <location>
        <begin position="291"/>
        <end position="302"/>
    </location>
</feature>
<sequence>DQRTPLVSALGSVRRRSTPPVAPHRRIDHGQVRARRGPGGAALGAGRGQVGQAPPVRLHGHLARRHGAARAGPRPRFDDGEAADQPGLRAGLRRLGRARVLRQRAARRRGAGGRAQGRGQPEDGAERQGALADARALARGARARGPGPQDARGRAAAGPGRAAPLAGPAAAAAARRPAGAAAAGAAARRAADRAGAARRRPPPAVEAAAVAAAARAGAVARDGRRAGRLRVHVLPARGPRARGLQLRRAAGGAARRPRGLLRRRGPRRRAAPRGQPAVVGRRALGRRRDRRGVEPPRPRDAQGPRLHGGRRRGRDAAGPRRRELVLGRLRERRSAGPRGRAQGRAGDDPRPLARPGEQDHPRLGRAGARGLRERLGGRLRGERPRVARHGRDERDP</sequence>
<dbReference type="InParanoid" id="F0Y4X0"/>
<feature type="compositionally biased region" description="Basic and acidic residues" evidence="1">
    <location>
        <begin position="370"/>
        <end position="396"/>
    </location>
</feature>
<feature type="region of interest" description="Disordered" evidence="1">
    <location>
        <begin position="240"/>
        <end position="396"/>
    </location>
</feature>
<protein>
    <submittedName>
        <fullName evidence="2">Uncharacterized protein</fullName>
    </submittedName>
</protein>
<gene>
    <name evidence="2" type="ORF">AURANDRAFT_71276</name>
</gene>
<feature type="compositionally biased region" description="Low complexity" evidence="1">
    <location>
        <begin position="272"/>
        <end position="282"/>
    </location>
</feature>
<evidence type="ECO:0000256" key="1">
    <source>
        <dbReference type="SAM" id="MobiDB-lite"/>
    </source>
</evidence>
<dbReference type="EMBL" id="GL833125">
    <property type="protein sequence ID" value="EGB09895.1"/>
    <property type="molecule type" value="Genomic_DNA"/>
</dbReference>
<reference evidence="2 3" key="1">
    <citation type="journal article" date="2011" name="Proc. Natl. Acad. Sci. U.S.A.">
        <title>Niche of harmful alga Aureococcus anophagefferens revealed through ecogenomics.</title>
        <authorList>
            <person name="Gobler C.J."/>
            <person name="Berry D.L."/>
            <person name="Dyhrman S.T."/>
            <person name="Wilhelm S.W."/>
            <person name="Salamov A."/>
            <person name="Lobanov A.V."/>
            <person name="Zhang Y."/>
            <person name="Collier J.L."/>
            <person name="Wurch L.L."/>
            <person name="Kustka A.B."/>
            <person name="Dill B.D."/>
            <person name="Shah M."/>
            <person name="VerBerkmoes N.C."/>
            <person name="Kuo A."/>
            <person name="Terry A."/>
            <person name="Pangilinan J."/>
            <person name="Lindquist E.A."/>
            <person name="Lucas S."/>
            <person name="Paulsen I.T."/>
            <person name="Hattenrath-Lehmann T.K."/>
            <person name="Talmage S.C."/>
            <person name="Walker E.A."/>
            <person name="Koch F."/>
            <person name="Burson A.M."/>
            <person name="Marcoval M.A."/>
            <person name="Tang Y.Z."/>
            <person name="Lecleir G.R."/>
            <person name="Coyne K.J."/>
            <person name="Berg G.M."/>
            <person name="Bertrand E.M."/>
            <person name="Saito M.A."/>
            <person name="Gladyshev V.N."/>
            <person name="Grigoriev I.V."/>
        </authorList>
    </citation>
    <scope>NUCLEOTIDE SEQUENCE [LARGE SCALE GENOMIC DNA]</scope>
    <source>
        <strain evidence="3">CCMP 1984</strain>
    </source>
</reference>
<dbReference type="KEGG" id="aaf:AURANDRAFT_71276"/>